<dbReference type="AlphaFoldDB" id="A0A9Q8PJB7"/>
<organism evidence="1 2">
    <name type="scientific">Passalora fulva</name>
    <name type="common">Tomato leaf mold</name>
    <name type="synonym">Cladosporium fulvum</name>
    <dbReference type="NCBI Taxonomy" id="5499"/>
    <lineage>
        <taxon>Eukaryota</taxon>
        <taxon>Fungi</taxon>
        <taxon>Dikarya</taxon>
        <taxon>Ascomycota</taxon>
        <taxon>Pezizomycotina</taxon>
        <taxon>Dothideomycetes</taxon>
        <taxon>Dothideomycetidae</taxon>
        <taxon>Mycosphaerellales</taxon>
        <taxon>Mycosphaerellaceae</taxon>
        <taxon>Fulvia</taxon>
    </lineage>
</organism>
<protein>
    <submittedName>
        <fullName evidence="1">Pyrrolopyrazine biosynthesis cluster protein F</fullName>
    </submittedName>
</protein>
<name>A0A9Q8PJB7_PASFU</name>
<dbReference type="GeneID" id="71992862"/>
<proteinExistence type="predicted"/>
<dbReference type="RefSeq" id="XP_047767884.1">
    <property type="nucleotide sequence ID" value="XM_047912132.1"/>
</dbReference>
<dbReference type="PANTHER" id="PTHR48419:SF1">
    <property type="entry name" value="SULFOTRANSFERASE DOMAIN-CONTAINING PROTEIN"/>
    <property type="match status" value="1"/>
</dbReference>
<dbReference type="Gene3D" id="3.40.50.300">
    <property type="entry name" value="P-loop containing nucleotide triphosphate hydrolases"/>
    <property type="match status" value="1"/>
</dbReference>
<evidence type="ECO:0000313" key="2">
    <source>
        <dbReference type="Proteomes" id="UP000756132"/>
    </source>
</evidence>
<dbReference type="PANTHER" id="PTHR48419">
    <property type="entry name" value="SULFOTRANSFERASE DOMAIN-CONTAINING PROTEIN"/>
    <property type="match status" value="1"/>
</dbReference>
<dbReference type="EMBL" id="CP090173">
    <property type="protein sequence ID" value="UJO23518.1"/>
    <property type="molecule type" value="Genomic_DNA"/>
</dbReference>
<evidence type="ECO:0000313" key="1">
    <source>
        <dbReference type="EMBL" id="UJO23518.1"/>
    </source>
</evidence>
<reference evidence="1" key="1">
    <citation type="submission" date="2021-12" db="EMBL/GenBank/DDBJ databases">
        <authorList>
            <person name="Zaccaron A."/>
            <person name="Stergiopoulos I."/>
        </authorList>
    </citation>
    <scope>NUCLEOTIDE SEQUENCE</scope>
    <source>
        <strain evidence="1">Race5_Kim</strain>
    </source>
</reference>
<keyword evidence="2" id="KW-1185">Reference proteome</keyword>
<reference evidence="1" key="2">
    <citation type="journal article" date="2022" name="Microb. Genom.">
        <title>A chromosome-scale genome assembly of the tomato pathogen Cladosporium fulvum reveals a compartmentalized genome architecture and the presence of a dispensable chromosome.</title>
        <authorList>
            <person name="Zaccaron A.Z."/>
            <person name="Chen L.H."/>
            <person name="Samaras A."/>
            <person name="Stergiopoulos I."/>
        </authorList>
    </citation>
    <scope>NUCLEOTIDE SEQUENCE</scope>
    <source>
        <strain evidence="1">Race5_Kim</strain>
    </source>
</reference>
<gene>
    <name evidence="1" type="ORF">CLAFUR5_12984</name>
</gene>
<dbReference type="OrthoDB" id="3634487at2759"/>
<sequence>MTPETDMTDNTTKAMAKPSQILLFSLPRSGCHLLEKMVFSKQENWKWCWHPYSNNAPQLYQWMQKDDLGLPADEDREKYVEVSKAAGETWRRDLEEAEENNQTLYVHNHAAFLVSPERLVQVLTKPAAAPPQDPKHNWTHAPSSLLLHPGTLPIFTVRNATLTIPSNYRATGTLYKGNTTANRRENIHMFWQRSLYGWFVANEVQPVVVDADDYMTSESFVRHLTASIGLDPERAIVRWEKVRFSGPTLLTLFDADKEQMSEEAKENMHRMLIQIQATLVGSEGIKPERAGRNLDLEAERRKWEEEFDADEVKMIRELVDVAMPEYEYLRERRLTCEQKVPMVDSRYCAGTLERAQHKWA</sequence>
<dbReference type="Proteomes" id="UP000756132">
    <property type="component" value="Chromosome 11"/>
</dbReference>
<dbReference type="InterPro" id="IPR027417">
    <property type="entry name" value="P-loop_NTPase"/>
</dbReference>
<dbReference type="SUPFAM" id="SSF52540">
    <property type="entry name" value="P-loop containing nucleoside triphosphate hydrolases"/>
    <property type="match status" value="1"/>
</dbReference>
<dbReference type="InterPro" id="IPR053226">
    <property type="entry name" value="Pyrrolopyrazine_biosynth_F"/>
</dbReference>
<accession>A0A9Q8PJB7</accession>
<dbReference type="KEGG" id="ffu:CLAFUR5_12984"/>